<dbReference type="AlphaFoldDB" id="U5EST7"/>
<dbReference type="PANTHER" id="PTHR31649">
    <property type="entry name" value="AGAP009604-PA"/>
    <property type="match status" value="1"/>
</dbReference>
<protein>
    <submittedName>
        <fullName evidence="1">Putative cytoplasm</fullName>
    </submittedName>
</protein>
<organism evidence="1">
    <name type="scientific">Corethrella appendiculata</name>
    <dbReference type="NCBI Taxonomy" id="1370023"/>
    <lineage>
        <taxon>Eukaryota</taxon>
        <taxon>Metazoa</taxon>
        <taxon>Ecdysozoa</taxon>
        <taxon>Arthropoda</taxon>
        <taxon>Hexapoda</taxon>
        <taxon>Insecta</taxon>
        <taxon>Pterygota</taxon>
        <taxon>Neoptera</taxon>
        <taxon>Endopterygota</taxon>
        <taxon>Diptera</taxon>
        <taxon>Nematocera</taxon>
        <taxon>Culicoidea</taxon>
        <taxon>Chaoboridae</taxon>
        <taxon>Corethrella</taxon>
    </lineage>
</organism>
<dbReference type="SMART" id="SM00696">
    <property type="entry name" value="DM9"/>
    <property type="match status" value="2"/>
</dbReference>
<evidence type="ECO:0000313" key="1">
    <source>
        <dbReference type="EMBL" id="JAB55187.1"/>
    </source>
</evidence>
<sequence>MPGGAWQSCSTDSSFPTKMVRAGVDSDGSAIYVGRAFHEGDMVPAKVVPSKNCAFIAYGGEEILKEEFEVMRSGDFVWEFATNGAIPVGAVEIGKTSEGEPLYMGRALYSGTQTPGKIHPSHGCLYIPFDGAEVSLTEYEVLCIK</sequence>
<proteinExistence type="evidence at transcript level"/>
<accession>U5EST7</accession>
<reference evidence="1" key="1">
    <citation type="journal article" date="2014" name="Insect Biochem. Mol. Biol.">
        <title>An insight into the sialome of the frog biting fly, Corethrella appendiculata.</title>
        <authorList>
            <person name="Ribeiro J.M.C."/>
            <person name="Chagas A.C."/>
            <person name="Pham V.M."/>
            <person name="Lounibos L.P."/>
            <person name="Calvo E."/>
        </authorList>
    </citation>
    <scope>NUCLEOTIDE SEQUENCE</scope>
    <source>
        <tissue evidence="1">Salivary glands</tissue>
    </source>
</reference>
<dbReference type="Pfam" id="PF11901">
    <property type="entry name" value="DM9"/>
    <property type="match status" value="1"/>
</dbReference>
<dbReference type="PANTHER" id="PTHR31649:SF10">
    <property type="entry name" value="IP19903P-RELATED"/>
    <property type="match status" value="1"/>
</dbReference>
<dbReference type="InterPro" id="IPR006616">
    <property type="entry name" value="DM9_repeat"/>
</dbReference>
<dbReference type="EMBL" id="GANO01004684">
    <property type="protein sequence ID" value="JAB55187.1"/>
    <property type="molecule type" value="mRNA"/>
</dbReference>
<name>U5EST7_9DIPT</name>